<dbReference type="SUPFAM" id="SSF53383">
    <property type="entry name" value="PLP-dependent transferases"/>
    <property type="match status" value="1"/>
</dbReference>
<organism evidence="2 3">
    <name type="scientific">Methanobrevibacter smithii</name>
    <dbReference type="NCBI Taxonomy" id="2173"/>
    <lineage>
        <taxon>Archaea</taxon>
        <taxon>Methanobacteriati</taxon>
        <taxon>Methanobacteriota</taxon>
        <taxon>Methanomada group</taxon>
        <taxon>Methanobacteria</taxon>
        <taxon>Methanobacteriales</taxon>
        <taxon>Methanobacteriaceae</taxon>
        <taxon>Methanobrevibacter</taxon>
    </lineage>
</organism>
<dbReference type="PIRSF" id="PIRSF000390">
    <property type="entry name" value="PLP_StrS"/>
    <property type="match status" value="1"/>
</dbReference>
<dbReference type="RefSeq" id="WP_100815531.1">
    <property type="nucleotide sequence ID" value="NZ_CP017803.1"/>
</dbReference>
<name>A0A2H4U6W9_METSM</name>
<gene>
    <name evidence="2" type="ORF">BK798_05120</name>
</gene>
<evidence type="ECO:0000256" key="1">
    <source>
        <dbReference type="RuleBase" id="RU004508"/>
    </source>
</evidence>
<dbReference type="Proteomes" id="UP000232133">
    <property type="component" value="Chromosome"/>
</dbReference>
<dbReference type="InterPro" id="IPR020026">
    <property type="entry name" value="PseC"/>
</dbReference>
<dbReference type="GeneID" id="35118736"/>
<sequence length="383" mass="43580">MIFISKFLPYGKQCIDQEDIDAVTDVLSEDFITQGPKITEFEEKIAKYVGAKYGVAFNSGTSALHGAYFALGLEKGDEMITTPNTFVATANAGLYLGAEVNFCDVEKQTGNIDASKLEANENTKLITPVHYSGNPVNLKEIADIAEDNDARIIEDGAHALGAKYDGKKIGSLKYSEMAMFSFHPVKHITTGEGGIIVTNDEEYYERLQLFRSHGITKNNLVNPRDGDWYYEMQHLGFNYRITDIQCALGLSQLKKLDSFVENRRKIAEKYDEMFEDNPYFDVVKENPDGESAYHLYPILLKEKYANHKKEIFSKLRSEGLGVQVHYIPVYLQPYYQNLGFNKGLCPVSEEFYKKELSIPMYPTLTDEDLEFVQEKLYKVFSEY</sequence>
<dbReference type="Gene3D" id="3.90.1150.10">
    <property type="entry name" value="Aspartate Aminotransferase, domain 1"/>
    <property type="match status" value="1"/>
</dbReference>
<dbReference type="CDD" id="cd00616">
    <property type="entry name" value="AHBA_syn"/>
    <property type="match status" value="1"/>
</dbReference>
<evidence type="ECO:0000313" key="2">
    <source>
        <dbReference type="EMBL" id="ATZ59843.1"/>
    </source>
</evidence>
<dbReference type="InterPro" id="IPR015422">
    <property type="entry name" value="PyrdxlP-dep_Trfase_small"/>
</dbReference>
<keyword evidence="1" id="KW-0663">Pyridoxal phosphate</keyword>
<dbReference type="EMBL" id="CP017803">
    <property type="protein sequence ID" value="ATZ59843.1"/>
    <property type="molecule type" value="Genomic_DNA"/>
</dbReference>
<reference evidence="2 3" key="1">
    <citation type="submission" date="2016-10" db="EMBL/GenBank/DDBJ databases">
        <authorList>
            <person name="Varghese N."/>
        </authorList>
    </citation>
    <scope>NUCLEOTIDE SEQUENCE [LARGE SCALE GENOMIC DNA]</scope>
    <source>
        <strain evidence="2 3">KB11</strain>
    </source>
</reference>
<accession>A0A2H4U6W9</accession>
<protein>
    <submittedName>
        <fullName evidence="2">UDP-4-amino-4, 6-dideoxy-N-acetyl-beta-L-altrosamine transaminase</fullName>
    </submittedName>
</protein>
<dbReference type="InterPro" id="IPR015421">
    <property type="entry name" value="PyrdxlP-dep_Trfase_major"/>
</dbReference>
<dbReference type="NCBIfam" id="TIGR03588">
    <property type="entry name" value="PseC"/>
    <property type="match status" value="1"/>
</dbReference>
<dbReference type="GO" id="GO:0030170">
    <property type="term" value="F:pyridoxal phosphate binding"/>
    <property type="evidence" value="ECO:0007669"/>
    <property type="project" value="TreeGrafter"/>
</dbReference>
<dbReference type="Gene3D" id="3.40.640.10">
    <property type="entry name" value="Type I PLP-dependent aspartate aminotransferase-like (Major domain)"/>
    <property type="match status" value="1"/>
</dbReference>
<dbReference type="GO" id="GO:0000271">
    <property type="term" value="P:polysaccharide biosynthetic process"/>
    <property type="evidence" value="ECO:0007669"/>
    <property type="project" value="TreeGrafter"/>
</dbReference>
<dbReference type="Pfam" id="PF01041">
    <property type="entry name" value="DegT_DnrJ_EryC1"/>
    <property type="match status" value="1"/>
</dbReference>
<dbReference type="InterPro" id="IPR000653">
    <property type="entry name" value="DegT/StrS_aminotransferase"/>
</dbReference>
<dbReference type="PANTHER" id="PTHR30244:SF34">
    <property type="entry name" value="DTDP-4-AMINO-4,6-DIDEOXYGALACTOSE TRANSAMINASE"/>
    <property type="match status" value="1"/>
</dbReference>
<dbReference type="AlphaFoldDB" id="A0A2H4U6W9"/>
<comment type="similarity">
    <text evidence="1">Belongs to the DegT/DnrJ/EryC1 family.</text>
</comment>
<dbReference type="PANTHER" id="PTHR30244">
    <property type="entry name" value="TRANSAMINASE"/>
    <property type="match status" value="1"/>
</dbReference>
<dbReference type="InterPro" id="IPR015424">
    <property type="entry name" value="PyrdxlP-dep_Trfase"/>
</dbReference>
<proteinExistence type="inferred from homology"/>
<dbReference type="GO" id="GO:0008483">
    <property type="term" value="F:transaminase activity"/>
    <property type="evidence" value="ECO:0007669"/>
    <property type="project" value="TreeGrafter"/>
</dbReference>
<evidence type="ECO:0000313" key="3">
    <source>
        <dbReference type="Proteomes" id="UP000232133"/>
    </source>
</evidence>